<dbReference type="GO" id="GO:0000155">
    <property type="term" value="F:phosphorelay sensor kinase activity"/>
    <property type="evidence" value="ECO:0007669"/>
    <property type="project" value="InterPro"/>
</dbReference>
<gene>
    <name evidence="2" type="ORF">FPL11_07135</name>
</gene>
<organism evidence="2 3">
    <name type="scientific">Spiribacter aquaticus</name>
    <dbReference type="NCBI Taxonomy" id="1935996"/>
    <lineage>
        <taxon>Bacteria</taxon>
        <taxon>Pseudomonadati</taxon>
        <taxon>Pseudomonadota</taxon>
        <taxon>Gammaproteobacteria</taxon>
        <taxon>Chromatiales</taxon>
        <taxon>Ectothiorhodospiraceae</taxon>
        <taxon>Spiribacter</taxon>
    </lineage>
</organism>
<dbReference type="InterPro" id="IPR011104">
    <property type="entry name" value="Hpr_kin/Pase_C"/>
</dbReference>
<comment type="caution">
    <text evidence="2">The sequence shown here is derived from an EMBL/GenBank/DDBJ whole genome shotgun (WGS) entry which is preliminary data.</text>
</comment>
<protein>
    <recommendedName>
        <fullName evidence="1">HPr kinase/phosphorylase C-terminal domain-containing protein</fullName>
    </recommendedName>
</protein>
<evidence type="ECO:0000313" key="2">
    <source>
        <dbReference type="EMBL" id="TVO64425.1"/>
    </source>
</evidence>
<dbReference type="Pfam" id="PF07475">
    <property type="entry name" value="Hpr_kinase_C"/>
    <property type="match status" value="1"/>
</dbReference>
<dbReference type="AlphaFoldDB" id="A0A557RH29"/>
<reference evidence="2 3" key="1">
    <citation type="submission" date="2019-07" db="EMBL/GenBank/DDBJ databases">
        <title>Reclasification of Spiribacter aquaticus.</title>
        <authorList>
            <person name="Leon M.J."/>
            <person name="Sanchez-Porro C."/>
            <person name="Ventosa A."/>
        </authorList>
    </citation>
    <scope>NUCLEOTIDE SEQUENCE [LARGE SCALE GENOMIC DNA]</scope>
    <source>
        <strain evidence="2 3">SP30</strain>
    </source>
</reference>
<evidence type="ECO:0000313" key="3">
    <source>
        <dbReference type="Proteomes" id="UP000316688"/>
    </source>
</evidence>
<dbReference type="RefSeq" id="WP_144348014.1">
    <property type="nucleotide sequence ID" value="NZ_VMKP01000003.1"/>
</dbReference>
<accession>A0A557RH29</accession>
<dbReference type="PANTHER" id="PTHR30305:SF1">
    <property type="entry name" value="HPR KINASE_PHOSPHORYLASE"/>
    <property type="match status" value="1"/>
</dbReference>
<evidence type="ECO:0000259" key="1">
    <source>
        <dbReference type="Pfam" id="PF07475"/>
    </source>
</evidence>
<dbReference type="PANTHER" id="PTHR30305">
    <property type="entry name" value="PROTEIN YJDM-RELATED"/>
    <property type="match status" value="1"/>
</dbReference>
<feature type="domain" description="HPr kinase/phosphorylase C-terminal" evidence="1">
    <location>
        <begin position="3"/>
        <end position="141"/>
    </location>
</feature>
<dbReference type="Gene3D" id="3.40.50.300">
    <property type="entry name" value="P-loop containing nucleotide triphosphate hydrolases"/>
    <property type="match status" value="1"/>
</dbReference>
<keyword evidence="3" id="KW-1185">Reference proteome</keyword>
<dbReference type="CDD" id="cd01918">
    <property type="entry name" value="HprK_C"/>
    <property type="match status" value="1"/>
</dbReference>
<sequence length="156" mass="16449">MSQIPGTLMRVNGVGVLIRGEAGMGKSDTALMLLRAGHQLVADDAVMVIRRGDRLIGRAPDAGRGRLCLRGPGIIEAGDHFGTGAVADWSPIDCAIELTRARRRASATADWQTLTIHGIGLAQLALSPERPVAAIIELVAVTAPRPWRVPEASACD</sequence>
<proteinExistence type="predicted"/>
<dbReference type="GO" id="GO:0006109">
    <property type="term" value="P:regulation of carbohydrate metabolic process"/>
    <property type="evidence" value="ECO:0007669"/>
    <property type="project" value="InterPro"/>
</dbReference>
<dbReference type="Proteomes" id="UP000316688">
    <property type="component" value="Unassembled WGS sequence"/>
</dbReference>
<dbReference type="EMBL" id="VMKP01000003">
    <property type="protein sequence ID" value="TVO64425.1"/>
    <property type="molecule type" value="Genomic_DNA"/>
</dbReference>
<dbReference type="InterPro" id="IPR027417">
    <property type="entry name" value="P-loop_NTPase"/>
</dbReference>
<name>A0A557RH29_9GAMM</name>
<dbReference type="GO" id="GO:0005524">
    <property type="term" value="F:ATP binding"/>
    <property type="evidence" value="ECO:0007669"/>
    <property type="project" value="InterPro"/>
</dbReference>
<dbReference type="SUPFAM" id="SSF53795">
    <property type="entry name" value="PEP carboxykinase-like"/>
    <property type="match status" value="1"/>
</dbReference>